<dbReference type="PANTHER" id="PTHR45856:SF25">
    <property type="entry name" value="FUNGAL LIPASE-LIKE DOMAIN-CONTAINING PROTEIN"/>
    <property type="match status" value="1"/>
</dbReference>
<comment type="catalytic activity">
    <reaction evidence="4">
        <text>a monoacylglycerol + H2O = glycerol + a fatty acid + H(+)</text>
        <dbReference type="Rhea" id="RHEA:15245"/>
        <dbReference type="ChEBI" id="CHEBI:15377"/>
        <dbReference type="ChEBI" id="CHEBI:15378"/>
        <dbReference type="ChEBI" id="CHEBI:17408"/>
        <dbReference type="ChEBI" id="CHEBI:17754"/>
        <dbReference type="ChEBI" id="CHEBI:28868"/>
    </reaction>
</comment>
<accession>A0A286USE4</accession>
<dbReference type="AlphaFoldDB" id="A0A286USE4"/>
<evidence type="ECO:0000313" key="8">
    <source>
        <dbReference type="Proteomes" id="UP000217199"/>
    </source>
</evidence>
<comment type="catalytic activity">
    <reaction evidence="3">
        <text>a diacylglycerol + H2O = a monoacylglycerol + a fatty acid + H(+)</text>
        <dbReference type="Rhea" id="RHEA:32731"/>
        <dbReference type="ChEBI" id="CHEBI:15377"/>
        <dbReference type="ChEBI" id="CHEBI:15378"/>
        <dbReference type="ChEBI" id="CHEBI:17408"/>
        <dbReference type="ChEBI" id="CHEBI:18035"/>
        <dbReference type="ChEBI" id="CHEBI:28868"/>
    </reaction>
</comment>
<evidence type="ECO:0000313" key="7">
    <source>
        <dbReference type="EMBL" id="PAV22395.1"/>
    </source>
</evidence>
<organism evidence="7 8">
    <name type="scientific">Pyrrhoderma noxium</name>
    <dbReference type="NCBI Taxonomy" id="2282107"/>
    <lineage>
        <taxon>Eukaryota</taxon>
        <taxon>Fungi</taxon>
        <taxon>Dikarya</taxon>
        <taxon>Basidiomycota</taxon>
        <taxon>Agaricomycotina</taxon>
        <taxon>Agaricomycetes</taxon>
        <taxon>Hymenochaetales</taxon>
        <taxon>Hymenochaetaceae</taxon>
        <taxon>Pyrrhoderma</taxon>
    </lineage>
</organism>
<keyword evidence="8" id="KW-1185">Reference proteome</keyword>
<gene>
    <name evidence="7" type="ORF">PNOK_0235200</name>
</gene>
<evidence type="ECO:0000256" key="2">
    <source>
        <dbReference type="ARBA" id="ARBA00043996"/>
    </source>
</evidence>
<dbReference type="SUPFAM" id="SSF53474">
    <property type="entry name" value="alpha/beta-Hydrolases"/>
    <property type="match status" value="1"/>
</dbReference>
<feature type="domain" description="Fungal lipase-type" evidence="6">
    <location>
        <begin position="178"/>
        <end position="358"/>
    </location>
</feature>
<feature type="compositionally biased region" description="Polar residues" evidence="5">
    <location>
        <begin position="22"/>
        <end position="36"/>
    </location>
</feature>
<reference evidence="7 8" key="1">
    <citation type="journal article" date="2017" name="Mol. Ecol.">
        <title>Comparative and population genomic landscape of Phellinus noxius: A hypervariable fungus causing root rot in trees.</title>
        <authorList>
            <person name="Chung C.L."/>
            <person name="Lee T.J."/>
            <person name="Akiba M."/>
            <person name="Lee H.H."/>
            <person name="Kuo T.H."/>
            <person name="Liu D."/>
            <person name="Ke H.M."/>
            <person name="Yokoi T."/>
            <person name="Roa M.B."/>
            <person name="Lu M.J."/>
            <person name="Chang Y.Y."/>
            <person name="Ann P.J."/>
            <person name="Tsai J.N."/>
            <person name="Chen C.Y."/>
            <person name="Tzean S.S."/>
            <person name="Ota Y."/>
            <person name="Hattori T."/>
            <person name="Sahashi N."/>
            <person name="Liou R.F."/>
            <person name="Kikuchi T."/>
            <person name="Tsai I.J."/>
        </authorList>
    </citation>
    <scope>NUCLEOTIDE SEQUENCE [LARGE SCALE GENOMIC DNA]</scope>
    <source>
        <strain evidence="7 8">FFPRI411160</strain>
    </source>
</reference>
<evidence type="ECO:0000256" key="4">
    <source>
        <dbReference type="ARBA" id="ARBA00048461"/>
    </source>
</evidence>
<dbReference type="GO" id="GO:0016787">
    <property type="term" value="F:hydrolase activity"/>
    <property type="evidence" value="ECO:0007669"/>
    <property type="project" value="UniProtKB-KW"/>
</dbReference>
<dbReference type="OrthoDB" id="426718at2759"/>
<evidence type="ECO:0000256" key="3">
    <source>
        <dbReference type="ARBA" id="ARBA00047591"/>
    </source>
</evidence>
<dbReference type="EMBL" id="NBII01000002">
    <property type="protein sequence ID" value="PAV22395.1"/>
    <property type="molecule type" value="Genomic_DNA"/>
</dbReference>
<protein>
    <submittedName>
        <fullName evidence="7">Alpha beta-hydrolase</fullName>
    </submittedName>
</protein>
<dbReference type="CDD" id="cd00519">
    <property type="entry name" value="Lipase_3"/>
    <property type="match status" value="1"/>
</dbReference>
<keyword evidence="1" id="KW-1015">Disulfide bond</keyword>
<feature type="region of interest" description="Disordered" evidence="5">
    <location>
        <begin position="210"/>
        <end position="237"/>
    </location>
</feature>
<dbReference type="PANTHER" id="PTHR45856">
    <property type="entry name" value="ALPHA/BETA-HYDROLASES SUPERFAMILY PROTEIN"/>
    <property type="match status" value="1"/>
</dbReference>
<feature type="compositionally biased region" description="Low complexity" evidence="5">
    <location>
        <begin position="7"/>
        <end position="21"/>
    </location>
</feature>
<dbReference type="InterPro" id="IPR029058">
    <property type="entry name" value="AB_hydrolase_fold"/>
</dbReference>
<comment type="caution">
    <text evidence="7">The sequence shown here is derived from an EMBL/GenBank/DDBJ whole genome shotgun (WGS) entry which is preliminary data.</text>
</comment>
<comment type="similarity">
    <text evidence="2">Belongs to the AB hydrolase superfamily. Lipase family. Class 3 subfamily.</text>
</comment>
<evidence type="ECO:0000256" key="5">
    <source>
        <dbReference type="SAM" id="MobiDB-lite"/>
    </source>
</evidence>
<dbReference type="InterPro" id="IPR051218">
    <property type="entry name" value="Sec_MonoDiacylglyc_Lipase"/>
</dbReference>
<proteinExistence type="inferred from homology"/>
<dbReference type="Proteomes" id="UP000217199">
    <property type="component" value="Unassembled WGS sequence"/>
</dbReference>
<dbReference type="GO" id="GO:0006629">
    <property type="term" value="P:lipid metabolic process"/>
    <property type="evidence" value="ECO:0007669"/>
    <property type="project" value="InterPro"/>
</dbReference>
<feature type="region of interest" description="Disordered" evidence="5">
    <location>
        <begin position="1"/>
        <end position="36"/>
    </location>
</feature>
<dbReference type="InParanoid" id="A0A286USE4"/>
<sequence length="469" mass="52205">MNLLPWSSTAISSNGSNSGSAERSNPPSSTLPTQQHKLSEAQKRLYSLEKEENFRWIARLLSSPSTYTLSTTDLASSNLISSLDELGQYAEIAHGSIDPHFVWRNLSKLVDVRYPLEGYDALLGSELVSVFHGKVAGLQGYIAYRKITGSADGGLRDSAFNTSNTGSDGERSSGQLIVAFSGTSGPAQTLKDLDARLIAYPLDSKVTTQIIKEDEDEEEKGDRTGSSRIKSPTLDKHSDLTGATVHAGFWSIFTGLKDVVYEELSKAFNKYEVDELVLTGHSLGGTQAFLFAMELMKDQLRRPDPSSPSTNATTSLVQTVSFPPNLMLKVATFGCPRIGNDSLVNFYNSLTKKYKATHSFRDYAVKGYNDGVHCLPPKALGYRHIARSSSFYFYHGNLYKIPLSESEYSVFPVRLEPDSLPPEYPLGGHNYYNNRDMEKTQRYIKWLDIVRSGEKDWEDRYLLMRNKSS</sequence>
<dbReference type="InterPro" id="IPR002921">
    <property type="entry name" value="Fungal_lipase-type"/>
</dbReference>
<evidence type="ECO:0000259" key="6">
    <source>
        <dbReference type="Pfam" id="PF01764"/>
    </source>
</evidence>
<name>A0A286USE4_9AGAM</name>
<dbReference type="Gene3D" id="3.40.50.1820">
    <property type="entry name" value="alpha/beta hydrolase"/>
    <property type="match status" value="1"/>
</dbReference>
<dbReference type="Pfam" id="PF01764">
    <property type="entry name" value="Lipase_3"/>
    <property type="match status" value="1"/>
</dbReference>
<evidence type="ECO:0000256" key="1">
    <source>
        <dbReference type="ARBA" id="ARBA00023157"/>
    </source>
</evidence>